<dbReference type="SMART" id="SM00895">
    <property type="entry name" value="FCD"/>
    <property type="match status" value="1"/>
</dbReference>
<dbReference type="Proteomes" id="UP000554144">
    <property type="component" value="Unassembled WGS sequence"/>
</dbReference>
<reference evidence="5 6" key="1">
    <citation type="submission" date="2020-07" db="EMBL/GenBank/DDBJ databases">
        <title>Taxonomic revisions and descriptions of new bacterial species based on genomic comparisons in the high-G+C-content subgroup of the family Alcaligenaceae.</title>
        <authorList>
            <person name="Szabo A."/>
            <person name="Felfoldi T."/>
        </authorList>
    </citation>
    <scope>NUCLEOTIDE SEQUENCE [LARGE SCALE GENOMIC DNA]</scope>
    <source>
        <strain evidence="5 6">DSM 25667</strain>
    </source>
</reference>
<evidence type="ECO:0000259" key="4">
    <source>
        <dbReference type="PROSITE" id="PS50949"/>
    </source>
</evidence>
<gene>
    <name evidence="5" type="ORF">H0A62_03785</name>
</gene>
<protein>
    <submittedName>
        <fullName evidence="5">GntR family transcriptional regulator</fullName>
    </submittedName>
</protein>
<dbReference type="OrthoDB" id="7003764at2"/>
<dbReference type="EMBL" id="JACCEV010000001">
    <property type="protein sequence ID" value="NYT84716.1"/>
    <property type="molecule type" value="Genomic_DNA"/>
</dbReference>
<evidence type="ECO:0000313" key="5">
    <source>
        <dbReference type="EMBL" id="NYT84716.1"/>
    </source>
</evidence>
<comment type="caution">
    <text evidence="5">The sequence shown here is derived from an EMBL/GenBank/DDBJ whole genome shotgun (WGS) entry which is preliminary data.</text>
</comment>
<dbReference type="InterPro" id="IPR036388">
    <property type="entry name" value="WH-like_DNA-bd_sf"/>
</dbReference>
<dbReference type="GO" id="GO:0003677">
    <property type="term" value="F:DNA binding"/>
    <property type="evidence" value="ECO:0007669"/>
    <property type="project" value="UniProtKB-KW"/>
</dbReference>
<dbReference type="PANTHER" id="PTHR43537:SF39">
    <property type="entry name" value="HTH-TYPE TRANSCRIPTIONAL REGULATOR MCBR"/>
    <property type="match status" value="1"/>
</dbReference>
<feature type="domain" description="HTH gntR-type" evidence="4">
    <location>
        <begin position="13"/>
        <end position="80"/>
    </location>
</feature>
<dbReference type="GO" id="GO:0003700">
    <property type="term" value="F:DNA-binding transcription factor activity"/>
    <property type="evidence" value="ECO:0007669"/>
    <property type="project" value="InterPro"/>
</dbReference>
<dbReference type="Gene3D" id="1.20.120.530">
    <property type="entry name" value="GntR ligand-binding domain-like"/>
    <property type="match status" value="1"/>
</dbReference>
<evidence type="ECO:0000256" key="3">
    <source>
        <dbReference type="ARBA" id="ARBA00023163"/>
    </source>
</evidence>
<evidence type="ECO:0000256" key="2">
    <source>
        <dbReference type="ARBA" id="ARBA00023125"/>
    </source>
</evidence>
<dbReference type="AlphaFoldDB" id="A0A853GVA7"/>
<organism evidence="5 6">
    <name type="scientific">Pollutimonas harenae</name>
    <dbReference type="NCBI Taxonomy" id="657015"/>
    <lineage>
        <taxon>Bacteria</taxon>
        <taxon>Pseudomonadati</taxon>
        <taxon>Pseudomonadota</taxon>
        <taxon>Betaproteobacteria</taxon>
        <taxon>Burkholderiales</taxon>
        <taxon>Alcaligenaceae</taxon>
        <taxon>Pollutimonas</taxon>
    </lineage>
</organism>
<evidence type="ECO:0000313" key="6">
    <source>
        <dbReference type="Proteomes" id="UP000554144"/>
    </source>
</evidence>
<dbReference type="InterPro" id="IPR000524">
    <property type="entry name" value="Tscrpt_reg_HTH_GntR"/>
</dbReference>
<dbReference type="RefSeq" id="WP_130038109.1">
    <property type="nucleotide sequence ID" value="NZ_JACCEV010000001.1"/>
</dbReference>
<dbReference type="Pfam" id="PF00392">
    <property type="entry name" value="GntR"/>
    <property type="match status" value="1"/>
</dbReference>
<dbReference type="SMART" id="SM00345">
    <property type="entry name" value="HTH_GNTR"/>
    <property type="match status" value="1"/>
</dbReference>
<dbReference type="InterPro" id="IPR008920">
    <property type="entry name" value="TF_FadR/GntR_C"/>
</dbReference>
<accession>A0A853GVA7</accession>
<dbReference type="SUPFAM" id="SSF46785">
    <property type="entry name" value="Winged helix' DNA-binding domain"/>
    <property type="match status" value="1"/>
</dbReference>
<sequence length="239" mass="26267">MSTTPLTSAPRGKTLSGHALSQLKELLLSGQVMPGQLLSLRTTAEAMGISVMPVREAVAQLVGEQALEVTPNRSVRVPILSAEQYTEVTNIRLELEGYAVQQAALIAPTSLIARLRKLNARLAREMEATNPDSAAVVMLNKALHFQVYENANMPLLLRMIESLWLRIGPILNYDIHAGSERTVKKTAYEHHIRLIDALESRDAEAARAALQSDIKSAYQHILEKQYAQDGEARRAGHGS</sequence>
<dbReference type="PROSITE" id="PS50949">
    <property type="entry name" value="HTH_GNTR"/>
    <property type="match status" value="1"/>
</dbReference>
<evidence type="ECO:0000256" key="1">
    <source>
        <dbReference type="ARBA" id="ARBA00023015"/>
    </source>
</evidence>
<keyword evidence="3" id="KW-0804">Transcription</keyword>
<keyword evidence="6" id="KW-1185">Reference proteome</keyword>
<dbReference type="Pfam" id="PF07729">
    <property type="entry name" value="FCD"/>
    <property type="match status" value="1"/>
</dbReference>
<dbReference type="InterPro" id="IPR011711">
    <property type="entry name" value="GntR_C"/>
</dbReference>
<keyword evidence="2" id="KW-0238">DNA-binding</keyword>
<keyword evidence="1" id="KW-0805">Transcription regulation</keyword>
<dbReference type="Gene3D" id="1.10.10.10">
    <property type="entry name" value="Winged helix-like DNA-binding domain superfamily/Winged helix DNA-binding domain"/>
    <property type="match status" value="1"/>
</dbReference>
<name>A0A853GVA7_9BURK</name>
<dbReference type="PANTHER" id="PTHR43537">
    <property type="entry name" value="TRANSCRIPTIONAL REGULATOR, GNTR FAMILY"/>
    <property type="match status" value="1"/>
</dbReference>
<proteinExistence type="predicted"/>
<dbReference type="SUPFAM" id="SSF48008">
    <property type="entry name" value="GntR ligand-binding domain-like"/>
    <property type="match status" value="1"/>
</dbReference>
<dbReference type="InterPro" id="IPR036390">
    <property type="entry name" value="WH_DNA-bd_sf"/>
</dbReference>